<dbReference type="STRING" id="104663.SAMN04488121_103380"/>
<feature type="region of interest" description="Disordered" evidence="1">
    <location>
        <begin position="230"/>
        <end position="268"/>
    </location>
</feature>
<name>A0A1G7R9F4_CHIFI</name>
<organism evidence="4 5">
    <name type="scientific">Chitinophaga filiformis</name>
    <name type="common">Myxococcus filiformis</name>
    <name type="synonym">Flexibacter filiformis</name>
    <dbReference type="NCBI Taxonomy" id="104663"/>
    <lineage>
        <taxon>Bacteria</taxon>
        <taxon>Pseudomonadati</taxon>
        <taxon>Bacteroidota</taxon>
        <taxon>Chitinophagia</taxon>
        <taxon>Chitinophagales</taxon>
        <taxon>Chitinophagaceae</taxon>
        <taxon>Chitinophaga</taxon>
    </lineage>
</organism>
<feature type="compositionally biased region" description="Basic and acidic residues" evidence="1">
    <location>
        <begin position="235"/>
        <end position="250"/>
    </location>
</feature>
<evidence type="ECO:0000313" key="4">
    <source>
        <dbReference type="EMBL" id="SDG07431.1"/>
    </source>
</evidence>
<sequence>MTPRKTQNERRVNTYRPFSKITSHIDPMVLYTFLSLLAISIVLLAFQASNRETCSEAAIVLASQLHANKTNSFTAGEVITFRADLKGSSNDGLSWDFGDSTATAPGLQVYHAFSKAGSYTVTLRRGKCDWRQEVIILNAPPEKAPDTRGDIYPVIEGPEEVFVGRSVTYSNHMPNASKWSWQLLQPNAETHGGNSVKYTFGSPGERILSLIVNGDSSKMVTKRITVFPAPAQRPSNDHFEPIPFPEETKPADPSAGAPAAPEKPKTPAISDDEFKFFLTQVIDKQKNASDFSQYLCDNLGARVLLNDKETDTFSHFCSRIRGKKRFKIELVNLIKDQNGCVKEIRVRYDKKFLGIF</sequence>
<dbReference type="CDD" id="cd00146">
    <property type="entry name" value="PKD"/>
    <property type="match status" value="1"/>
</dbReference>
<keyword evidence="2" id="KW-1133">Transmembrane helix</keyword>
<evidence type="ECO:0000259" key="3">
    <source>
        <dbReference type="PROSITE" id="PS50093"/>
    </source>
</evidence>
<proteinExistence type="predicted"/>
<evidence type="ECO:0000256" key="2">
    <source>
        <dbReference type="SAM" id="Phobius"/>
    </source>
</evidence>
<dbReference type="EMBL" id="FNBN01000003">
    <property type="protein sequence ID" value="SDG07431.1"/>
    <property type="molecule type" value="Genomic_DNA"/>
</dbReference>
<dbReference type="InterPro" id="IPR013783">
    <property type="entry name" value="Ig-like_fold"/>
</dbReference>
<protein>
    <submittedName>
        <fullName evidence="4">PKD domain-containing protein</fullName>
    </submittedName>
</protein>
<dbReference type="InterPro" id="IPR035986">
    <property type="entry name" value="PKD_dom_sf"/>
</dbReference>
<dbReference type="Gene3D" id="2.60.40.10">
    <property type="entry name" value="Immunoglobulins"/>
    <property type="match status" value="1"/>
</dbReference>
<keyword evidence="2" id="KW-0472">Membrane</keyword>
<feature type="transmembrane region" description="Helical" evidence="2">
    <location>
        <begin position="28"/>
        <end position="46"/>
    </location>
</feature>
<feature type="compositionally biased region" description="Low complexity" evidence="1">
    <location>
        <begin position="251"/>
        <end position="260"/>
    </location>
</feature>
<feature type="domain" description="PKD" evidence="3">
    <location>
        <begin position="62"/>
        <end position="123"/>
    </location>
</feature>
<dbReference type="PROSITE" id="PS50093">
    <property type="entry name" value="PKD"/>
    <property type="match status" value="1"/>
</dbReference>
<keyword evidence="2" id="KW-0812">Transmembrane</keyword>
<dbReference type="SUPFAM" id="SSF49299">
    <property type="entry name" value="PKD domain"/>
    <property type="match status" value="1"/>
</dbReference>
<dbReference type="OrthoDB" id="1491323at2"/>
<dbReference type="InterPro" id="IPR000601">
    <property type="entry name" value="PKD_dom"/>
</dbReference>
<dbReference type="AlphaFoldDB" id="A0A1G7R9F4"/>
<evidence type="ECO:0000256" key="1">
    <source>
        <dbReference type="SAM" id="MobiDB-lite"/>
    </source>
</evidence>
<evidence type="ECO:0000313" key="5">
    <source>
        <dbReference type="Proteomes" id="UP000199045"/>
    </source>
</evidence>
<dbReference type="Proteomes" id="UP000199045">
    <property type="component" value="Unassembled WGS sequence"/>
</dbReference>
<reference evidence="4 5" key="1">
    <citation type="submission" date="2016-10" db="EMBL/GenBank/DDBJ databases">
        <authorList>
            <person name="de Groot N.N."/>
        </authorList>
    </citation>
    <scope>NUCLEOTIDE SEQUENCE [LARGE SCALE GENOMIC DNA]</scope>
    <source>
        <strain evidence="4 5">DSM 527</strain>
    </source>
</reference>
<accession>A0A1G7R9F4</accession>
<gene>
    <name evidence="4" type="ORF">SAMN04488121_103380</name>
</gene>
<dbReference type="Pfam" id="PF18911">
    <property type="entry name" value="PKD_4"/>
    <property type="match status" value="1"/>
</dbReference>